<protein>
    <recommendedName>
        <fullName evidence="3">RNase H type-1 domain-containing protein</fullName>
    </recommendedName>
</protein>
<evidence type="ECO:0000313" key="2">
    <source>
        <dbReference type="Proteomes" id="UP001341840"/>
    </source>
</evidence>
<evidence type="ECO:0008006" key="3">
    <source>
        <dbReference type="Google" id="ProtNLM"/>
    </source>
</evidence>
<comment type="caution">
    <text evidence="1">The sequence shown here is derived from an EMBL/GenBank/DDBJ whole genome shotgun (WGS) entry which is preliminary data.</text>
</comment>
<evidence type="ECO:0000313" key="1">
    <source>
        <dbReference type="EMBL" id="MED6211276.1"/>
    </source>
</evidence>
<reference evidence="1 2" key="1">
    <citation type="journal article" date="2023" name="Plants (Basel)">
        <title>Bridging the Gap: Combining Genomics and Transcriptomics Approaches to Understand Stylosanthes scabra, an Orphan Legume from the Brazilian Caatinga.</title>
        <authorList>
            <person name="Ferreira-Neto J.R.C."/>
            <person name="da Silva M.D."/>
            <person name="Binneck E."/>
            <person name="de Melo N.F."/>
            <person name="da Silva R.H."/>
            <person name="de Melo A.L.T.M."/>
            <person name="Pandolfi V."/>
            <person name="Bustamante F.O."/>
            <person name="Brasileiro-Vidal A.C."/>
            <person name="Benko-Iseppon A.M."/>
        </authorList>
    </citation>
    <scope>NUCLEOTIDE SEQUENCE [LARGE SCALE GENOMIC DNA]</scope>
    <source>
        <tissue evidence="1">Leaves</tissue>
    </source>
</reference>
<gene>
    <name evidence="1" type="ORF">PIB30_072144</name>
</gene>
<dbReference type="Proteomes" id="UP001341840">
    <property type="component" value="Unassembled WGS sequence"/>
</dbReference>
<dbReference type="EMBL" id="JASCZI010242503">
    <property type="protein sequence ID" value="MED6211276.1"/>
    <property type="molecule type" value="Genomic_DNA"/>
</dbReference>
<sequence length="142" mass="15933">MDSLDAFLTAELHYNPVHAADVDLIVKIHEILQWNLSAKVVLIQRTANAAANFLAKSAVDKMGHRPYPTPLFSSLKLRWVSIQILLCCAALGEYSLPAGPRPSLLELHEYRVDLNDGGKNHLKKMQLRRYVGAGRQSWIFSP</sequence>
<proteinExistence type="predicted"/>
<accession>A0ABU6YMZ7</accession>
<keyword evidence="2" id="KW-1185">Reference proteome</keyword>
<name>A0ABU6YMZ7_9FABA</name>
<organism evidence="1 2">
    <name type="scientific">Stylosanthes scabra</name>
    <dbReference type="NCBI Taxonomy" id="79078"/>
    <lineage>
        <taxon>Eukaryota</taxon>
        <taxon>Viridiplantae</taxon>
        <taxon>Streptophyta</taxon>
        <taxon>Embryophyta</taxon>
        <taxon>Tracheophyta</taxon>
        <taxon>Spermatophyta</taxon>
        <taxon>Magnoliopsida</taxon>
        <taxon>eudicotyledons</taxon>
        <taxon>Gunneridae</taxon>
        <taxon>Pentapetalae</taxon>
        <taxon>rosids</taxon>
        <taxon>fabids</taxon>
        <taxon>Fabales</taxon>
        <taxon>Fabaceae</taxon>
        <taxon>Papilionoideae</taxon>
        <taxon>50 kb inversion clade</taxon>
        <taxon>dalbergioids sensu lato</taxon>
        <taxon>Dalbergieae</taxon>
        <taxon>Pterocarpus clade</taxon>
        <taxon>Stylosanthes</taxon>
    </lineage>
</organism>